<name>H6X3W0_9CAUD</name>
<dbReference type="Gene3D" id="3.10.20.80">
    <property type="entry name" value="Translation initiation factor 3 (IF-3), N-terminal domain"/>
    <property type="match status" value="1"/>
</dbReference>
<proteinExistence type="inferred from homology"/>
<dbReference type="GO" id="GO:0043022">
    <property type="term" value="F:ribosome binding"/>
    <property type="evidence" value="ECO:0007669"/>
    <property type="project" value="TreeGrafter"/>
</dbReference>
<dbReference type="Pfam" id="PF05198">
    <property type="entry name" value="IF3_N"/>
    <property type="match status" value="1"/>
</dbReference>
<gene>
    <name evidence="6" type="ORF">RaK2_00153</name>
</gene>
<dbReference type="SUPFAM" id="SSF54364">
    <property type="entry name" value="Translation initiation factor IF3, N-terminal domain"/>
    <property type="match status" value="1"/>
</dbReference>
<protein>
    <recommendedName>
        <fullName evidence="8">Translation initiation factor IF-3</fullName>
    </recommendedName>
</protein>
<dbReference type="InterPro" id="IPR019815">
    <property type="entry name" value="Translation_initiation_fac_3_C"/>
</dbReference>
<evidence type="ECO:0008006" key="8">
    <source>
        <dbReference type="Google" id="ProtNLM"/>
    </source>
</evidence>
<dbReference type="InterPro" id="IPR001288">
    <property type="entry name" value="Translation_initiation_fac_3"/>
</dbReference>
<dbReference type="RefSeq" id="YP_007007308.1">
    <property type="nucleotide sequence ID" value="NC_019526.1"/>
</dbReference>
<reference evidence="6 7" key="1">
    <citation type="journal article" date="2012" name="J. Virol.">
        <title>Genome of Klebsiella sp.-Infecting Bacteriophage vB_KleM_RaK2.</title>
        <authorList>
            <person name="Simoliunas E."/>
            <person name="Kaliniene L."/>
            <person name="Truncaite L."/>
            <person name="Klausa V."/>
            <person name="Zajanckauskaite A."/>
            <person name="Meskys R."/>
        </authorList>
    </citation>
    <scope>NUCLEOTIDE SEQUENCE [LARGE SCALE GENOMIC DNA]</scope>
</reference>
<comment type="similarity">
    <text evidence="1">Belongs to the IF-3 family.</text>
</comment>
<dbReference type="InterPro" id="IPR036788">
    <property type="entry name" value="T_IF-3_C_sf"/>
</dbReference>
<dbReference type="InterPro" id="IPR036787">
    <property type="entry name" value="T_IF-3_N_sf"/>
</dbReference>
<dbReference type="SUPFAM" id="SSF55200">
    <property type="entry name" value="Translation initiation factor IF3, C-terminal domain"/>
    <property type="match status" value="1"/>
</dbReference>
<dbReference type="GO" id="GO:0032790">
    <property type="term" value="P:ribosome disassembly"/>
    <property type="evidence" value="ECO:0007669"/>
    <property type="project" value="TreeGrafter"/>
</dbReference>
<dbReference type="Pfam" id="PF00707">
    <property type="entry name" value="IF3_C"/>
    <property type="match status" value="1"/>
</dbReference>
<evidence type="ECO:0000256" key="2">
    <source>
        <dbReference type="ARBA" id="ARBA00022540"/>
    </source>
</evidence>
<dbReference type="NCBIfam" id="TIGR00168">
    <property type="entry name" value="infC"/>
    <property type="match status" value="1"/>
</dbReference>
<dbReference type="GeneID" id="14012741"/>
<feature type="domain" description="Translation initiation factor 3 N-terminal" evidence="5">
    <location>
        <begin position="7"/>
        <end position="71"/>
    </location>
</feature>
<evidence type="ECO:0000259" key="5">
    <source>
        <dbReference type="Pfam" id="PF05198"/>
    </source>
</evidence>
<keyword evidence="3" id="KW-0648">Protein biosynthesis</keyword>
<dbReference type="InterPro" id="IPR019814">
    <property type="entry name" value="Translation_initiation_fac_3_N"/>
</dbReference>
<dbReference type="Proteomes" id="UP000007524">
    <property type="component" value="Segment"/>
</dbReference>
<dbReference type="OrthoDB" id="16511at10239"/>
<evidence type="ECO:0000313" key="7">
    <source>
        <dbReference type="Proteomes" id="UP000007524"/>
    </source>
</evidence>
<feature type="domain" description="Translation initiation factor 3 C-terminal" evidence="4">
    <location>
        <begin position="81"/>
        <end position="164"/>
    </location>
</feature>
<sequence length="169" mass="18803">MKEIIANDKIIAKTVRLVMDGSSEVMAIAKARQEADNLGLDIVVVNNGDVPVVKIVDLNKYKYELKQSEKASLKKQRQNVISTKEIQFTFGTQDNDLIVKAKSATKFLSEGKNVLIVMKTVGRGNTPQLVKQNIDAMNAFVKRLGEVDFIQKVEYQGKKVTCTVKSTVK</sequence>
<keyword evidence="2" id="KW-0396">Initiation factor</keyword>
<keyword evidence="7" id="KW-1185">Reference proteome</keyword>
<dbReference type="Gene3D" id="3.30.110.10">
    <property type="entry name" value="Translation initiation factor 3 (IF-3), C-terminal domain"/>
    <property type="match status" value="1"/>
</dbReference>
<organism evidence="6 7">
    <name type="scientific">Klebsiella phage vB_KleM_RaK2</name>
    <dbReference type="NCBI Taxonomy" id="1147094"/>
    <lineage>
        <taxon>Viruses</taxon>
        <taxon>Duplodnaviria</taxon>
        <taxon>Heunggongvirae</taxon>
        <taxon>Uroviricota</taxon>
        <taxon>Caudoviricetes</taxon>
        <taxon>Alcyoneusvirus</taxon>
        <taxon>Alcyoneusvirus RaK2</taxon>
    </lineage>
</organism>
<evidence type="ECO:0000256" key="1">
    <source>
        <dbReference type="ARBA" id="ARBA00005439"/>
    </source>
</evidence>
<dbReference type="EMBL" id="JQ513383">
    <property type="protein sequence ID" value="AFA44426.1"/>
    <property type="molecule type" value="Genomic_DNA"/>
</dbReference>
<evidence type="ECO:0000259" key="4">
    <source>
        <dbReference type="Pfam" id="PF00707"/>
    </source>
</evidence>
<evidence type="ECO:0000256" key="3">
    <source>
        <dbReference type="ARBA" id="ARBA00022917"/>
    </source>
</evidence>
<accession>H6X3W0</accession>
<dbReference type="KEGG" id="vg:14012741"/>
<evidence type="ECO:0000313" key="6">
    <source>
        <dbReference type="EMBL" id="AFA44426.1"/>
    </source>
</evidence>
<dbReference type="PANTHER" id="PTHR10938">
    <property type="entry name" value="TRANSLATION INITIATION FACTOR IF-3"/>
    <property type="match status" value="1"/>
</dbReference>
<dbReference type="PANTHER" id="PTHR10938:SF0">
    <property type="entry name" value="TRANSLATION INITIATION FACTOR IF-3, MITOCHONDRIAL"/>
    <property type="match status" value="1"/>
</dbReference>